<sequence length="323" mass="34755">MVVCVRMVRNRQNSVVRSALVVQNVPMIDAVSPAALAWAARAVGPHATVELVRPLAGGTHAKTYLLLTASPSCDAVLRCFPAGDTAAGNEAAVLTTLDGLSGWAPRLIAVDPSGEHAGHPATLITRMPGRPDITPADPGRAATKLAQTLARVHATPLDRLGSFRDGVQAAIRAATPARSTAPTAPALLPYEHRLAQQPSVLTHYDYWTGNVLWQGTTITSVIDWAGAALAPRGFDVSWCRLDLVLLHDHDAAETFLSAYEHAAGQPVPDVHLWDLFALTNSHHVVETWLPNYHPLGRTDLTATDLRDRHTRWTKHCLAQLGNT</sequence>
<gene>
    <name evidence="2" type="ORF">Atai01_29720</name>
</gene>
<dbReference type="InterPro" id="IPR011009">
    <property type="entry name" value="Kinase-like_dom_sf"/>
</dbReference>
<proteinExistence type="predicted"/>
<evidence type="ECO:0000313" key="2">
    <source>
        <dbReference type="EMBL" id="GLY66353.1"/>
    </source>
</evidence>
<keyword evidence="3" id="KW-1185">Reference proteome</keyword>
<dbReference type="AlphaFoldDB" id="A0A9W6VCM8"/>
<reference evidence="2" key="1">
    <citation type="submission" date="2023-03" db="EMBL/GenBank/DDBJ databases">
        <title>Amycolatopsis taiwanensis NBRC 103393.</title>
        <authorList>
            <person name="Ichikawa N."/>
            <person name="Sato H."/>
            <person name="Tonouchi N."/>
        </authorList>
    </citation>
    <scope>NUCLEOTIDE SEQUENCE</scope>
    <source>
        <strain evidence="2">NBRC 103393</strain>
    </source>
</reference>
<organism evidence="2 3">
    <name type="scientific">Amycolatopsis taiwanensis</name>
    <dbReference type="NCBI Taxonomy" id="342230"/>
    <lineage>
        <taxon>Bacteria</taxon>
        <taxon>Bacillati</taxon>
        <taxon>Actinomycetota</taxon>
        <taxon>Actinomycetes</taxon>
        <taxon>Pseudonocardiales</taxon>
        <taxon>Pseudonocardiaceae</taxon>
        <taxon>Amycolatopsis</taxon>
    </lineage>
</organism>
<feature type="domain" description="Aminoglycoside phosphotransferase" evidence="1">
    <location>
        <begin position="52"/>
        <end position="266"/>
    </location>
</feature>
<dbReference type="Gene3D" id="3.90.1200.10">
    <property type="match status" value="1"/>
</dbReference>
<comment type="caution">
    <text evidence="2">The sequence shown here is derived from an EMBL/GenBank/DDBJ whole genome shotgun (WGS) entry which is preliminary data.</text>
</comment>
<dbReference type="SUPFAM" id="SSF56112">
    <property type="entry name" value="Protein kinase-like (PK-like)"/>
    <property type="match status" value="1"/>
</dbReference>
<dbReference type="InterPro" id="IPR051678">
    <property type="entry name" value="AGP_Transferase"/>
</dbReference>
<dbReference type="Proteomes" id="UP001165136">
    <property type="component" value="Unassembled WGS sequence"/>
</dbReference>
<protein>
    <recommendedName>
        <fullName evidence="1">Aminoglycoside phosphotransferase domain-containing protein</fullName>
    </recommendedName>
</protein>
<dbReference type="Pfam" id="PF01636">
    <property type="entry name" value="APH"/>
    <property type="match status" value="1"/>
</dbReference>
<dbReference type="PANTHER" id="PTHR21310">
    <property type="entry name" value="AMINOGLYCOSIDE PHOSPHOTRANSFERASE-RELATED-RELATED"/>
    <property type="match status" value="1"/>
</dbReference>
<name>A0A9W6VCM8_9PSEU</name>
<evidence type="ECO:0000259" key="1">
    <source>
        <dbReference type="Pfam" id="PF01636"/>
    </source>
</evidence>
<dbReference type="EMBL" id="BSTI01000006">
    <property type="protein sequence ID" value="GLY66353.1"/>
    <property type="molecule type" value="Genomic_DNA"/>
</dbReference>
<accession>A0A9W6VCM8</accession>
<evidence type="ECO:0000313" key="3">
    <source>
        <dbReference type="Proteomes" id="UP001165136"/>
    </source>
</evidence>
<dbReference type="InterPro" id="IPR002575">
    <property type="entry name" value="Aminoglycoside_PTrfase"/>
</dbReference>